<organism evidence="3 4">
    <name type="scientific">Aromia moschata</name>
    <dbReference type="NCBI Taxonomy" id="1265417"/>
    <lineage>
        <taxon>Eukaryota</taxon>
        <taxon>Metazoa</taxon>
        <taxon>Ecdysozoa</taxon>
        <taxon>Arthropoda</taxon>
        <taxon>Hexapoda</taxon>
        <taxon>Insecta</taxon>
        <taxon>Pterygota</taxon>
        <taxon>Neoptera</taxon>
        <taxon>Endopterygota</taxon>
        <taxon>Coleoptera</taxon>
        <taxon>Polyphaga</taxon>
        <taxon>Cucujiformia</taxon>
        <taxon>Chrysomeloidea</taxon>
        <taxon>Cerambycidae</taxon>
        <taxon>Cerambycinae</taxon>
        <taxon>Callichromatini</taxon>
        <taxon>Aromia</taxon>
    </lineage>
</organism>
<dbReference type="Gene3D" id="2.170.140.10">
    <property type="entry name" value="Chitin binding domain"/>
    <property type="match status" value="1"/>
</dbReference>
<evidence type="ECO:0000313" key="3">
    <source>
        <dbReference type="EMBL" id="KAJ8957688.1"/>
    </source>
</evidence>
<dbReference type="Pfam" id="PF01607">
    <property type="entry name" value="CBM_14"/>
    <property type="match status" value="1"/>
</dbReference>
<dbReference type="InterPro" id="IPR036508">
    <property type="entry name" value="Chitin-bd_dom_sf"/>
</dbReference>
<name>A0AAV8Z230_9CUCU</name>
<dbReference type="GO" id="GO:0008061">
    <property type="term" value="F:chitin binding"/>
    <property type="evidence" value="ECO:0007669"/>
    <property type="project" value="InterPro"/>
</dbReference>
<evidence type="ECO:0000259" key="2">
    <source>
        <dbReference type="PROSITE" id="PS50940"/>
    </source>
</evidence>
<proteinExistence type="predicted"/>
<protein>
    <recommendedName>
        <fullName evidence="2">Chitin-binding type-2 domain-containing protein</fullName>
    </recommendedName>
</protein>
<reference evidence="3" key="1">
    <citation type="journal article" date="2023" name="Insect Mol. Biol.">
        <title>Genome sequencing provides insights into the evolution of gene families encoding plant cell wall-degrading enzymes in longhorned beetles.</title>
        <authorList>
            <person name="Shin N.R."/>
            <person name="Okamura Y."/>
            <person name="Kirsch R."/>
            <person name="Pauchet Y."/>
        </authorList>
    </citation>
    <scope>NUCLEOTIDE SEQUENCE</scope>
    <source>
        <strain evidence="3">AMC_N1</strain>
    </source>
</reference>
<evidence type="ECO:0000256" key="1">
    <source>
        <dbReference type="SAM" id="MobiDB-lite"/>
    </source>
</evidence>
<comment type="caution">
    <text evidence="3">The sequence shown here is derived from an EMBL/GenBank/DDBJ whole genome shotgun (WGS) entry which is preliminary data.</text>
</comment>
<evidence type="ECO:0000313" key="4">
    <source>
        <dbReference type="Proteomes" id="UP001162162"/>
    </source>
</evidence>
<dbReference type="PROSITE" id="PS50940">
    <property type="entry name" value="CHIT_BIND_II"/>
    <property type="match status" value="1"/>
</dbReference>
<feature type="compositionally biased region" description="Low complexity" evidence="1">
    <location>
        <begin position="1"/>
        <end position="53"/>
    </location>
</feature>
<accession>A0AAV8Z230</accession>
<dbReference type="SUPFAM" id="SSF57625">
    <property type="entry name" value="Invertebrate chitin-binding proteins"/>
    <property type="match status" value="1"/>
</dbReference>
<gene>
    <name evidence="3" type="ORF">NQ318_017580</name>
</gene>
<keyword evidence="4" id="KW-1185">Reference proteome</keyword>
<dbReference type="EMBL" id="JAPWTK010000021">
    <property type="protein sequence ID" value="KAJ8957688.1"/>
    <property type="molecule type" value="Genomic_DNA"/>
</dbReference>
<feature type="domain" description="Chitin-binding type-2" evidence="2">
    <location>
        <begin position="54"/>
        <end position="108"/>
    </location>
</feature>
<dbReference type="InterPro" id="IPR002557">
    <property type="entry name" value="Chitin-bd_dom"/>
</dbReference>
<sequence length="108" mass="11091">MSPSCVAASSENTTSTTTTTTEATTTTTTAATNTTTAATTTTTASTTTEAVTAPSSCTSTGKYPAASCNQYYECSAFLWWYNLELKTCASGTAYDSATEECVTDSSCS</sequence>
<dbReference type="AlphaFoldDB" id="A0AAV8Z230"/>
<feature type="region of interest" description="Disordered" evidence="1">
    <location>
        <begin position="1"/>
        <end position="62"/>
    </location>
</feature>
<dbReference type="GO" id="GO:0005576">
    <property type="term" value="C:extracellular region"/>
    <property type="evidence" value="ECO:0007669"/>
    <property type="project" value="InterPro"/>
</dbReference>
<dbReference type="Proteomes" id="UP001162162">
    <property type="component" value="Unassembled WGS sequence"/>
</dbReference>